<protein>
    <submittedName>
        <fullName evidence="2">Uncharacterized protein</fullName>
    </submittedName>
</protein>
<name>A0ABS2EHU4_9FIRM</name>
<dbReference type="EMBL" id="JACJKH010000015">
    <property type="protein sequence ID" value="MBM6744540.1"/>
    <property type="molecule type" value="Genomic_DNA"/>
</dbReference>
<keyword evidence="1" id="KW-0472">Membrane</keyword>
<keyword evidence="1" id="KW-0812">Transmembrane</keyword>
<evidence type="ECO:0000313" key="3">
    <source>
        <dbReference type="Proteomes" id="UP000775686"/>
    </source>
</evidence>
<evidence type="ECO:0000313" key="2">
    <source>
        <dbReference type="EMBL" id="MBM6744540.1"/>
    </source>
</evidence>
<dbReference type="RefSeq" id="WP_087167711.1">
    <property type="nucleotide sequence ID" value="NZ_JACJKH010000015.1"/>
</dbReference>
<accession>A0ABS2EHU4</accession>
<evidence type="ECO:0000256" key="1">
    <source>
        <dbReference type="SAM" id="Phobius"/>
    </source>
</evidence>
<gene>
    <name evidence="2" type="ORF">H6A32_09500</name>
</gene>
<keyword evidence="1" id="KW-1133">Transmembrane helix</keyword>
<keyword evidence="3" id="KW-1185">Reference proteome</keyword>
<proteinExistence type="predicted"/>
<reference evidence="2 3" key="1">
    <citation type="journal article" date="2021" name="Sci. Rep.">
        <title>The distribution of antibiotic resistance genes in chicken gut microbiota commensals.</title>
        <authorList>
            <person name="Juricova H."/>
            <person name="Matiasovicova J."/>
            <person name="Kubasova T."/>
            <person name="Cejkova D."/>
            <person name="Rychlik I."/>
        </authorList>
    </citation>
    <scope>NUCLEOTIDE SEQUENCE [LARGE SCALE GENOMIC DNA]</scope>
    <source>
        <strain evidence="2 3">An770</strain>
    </source>
</reference>
<comment type="caution">
    <text evidence="2">The sequence shown here is derived from an EMBL/GenBank/DDBJ whole genome shotgun (WGS) entry which is preliminary data.</text>
</comment>
<organism evidence="2 3">
    <name type="scientific">Drancourtella massiliensis</name>
    <dbReference type="NCBI Taxonomy" id="1632013"/>
    <lineage>
        <taxon>Bacteria</taxon>
        <taxon>Bacillati</taxon>
        <taxon>Bacillota</taxon>
        <taxon>Clostridia</taxon>
        <taxon>Eubacteriales</taxon>
        <taxon>Oscillospiraceae</taxon>
        <taxon>Drancourtella</taxon>
    </lineage>
</organism>
<feature type="transmembrane region" description="Helical" evidence="1">
    <location>
        <begin position="7"/>
        <end position="29"/>
    </location>
</feature>
<dbReference type="Proteomes" id="UP000775686">
    <property type="component" value="Unassembled WGS sequence"/>
</dbReference>
<sequence>MEQAKRRIRICLICVVTSAVILGILYYVMSQQRPVSEENGTLVSVSMEEGGNDGNIRTYTLYQRGEK</sequence>